<dbReference type="AlphaFoldDB" id="A0A225SZI2"/>
<evidence type="ECO:0000313" key="3">
    <source>
        <dbReference type="Proteomes" id="UP000214747"/>
    </source>
</evidence>
<dbReference type="Proteomes" id="UP000214747">
    <property type="component" value="Unassembled WGS sequence"/>
</dbReference>
<evidence type="ECO:0000259" key="1">
    <source>
        <dbReference type="Pfam" id="PF24705"/>
    </source>
</evidence>
<feature type="domain" description="DUF7668" evidence="1">
    <location>
        <begin position="19"/>
        <end position="115"/>
    </location>
</feature>
<organism evidence="2 3">
    <name type="scientific">Herbaspirillum aquaticum</name>
    <dbReference type="NCBI Taxonomy" id="568783"/>
    <lineage>
        <taxon>Bacteria</taxon>
        <taxon>Pseudomonadati</taxon>
        <taxon>Pseudomonadota</taxon>
        <taxon>Betaproteobacteria</taxon>
        <taxon>Burkholderiales</taxon>
        <taxon>Oxalobacteraceae</taxon>
        <taxon>Herbaspirillum</taxon>
    </lineage>
</organism>
<gene>
    <name evidence="2" type="ORF">CEJ45_00990</name>
</gene>
<evidence type="ECO:0000313" key="2">
    <source>
        <dbReference type="EMBL" id="OWY36707.1"/>
    </source>
</evidence>
<dbReference type="InterPro" id="IPR056085">
    <property type="entry name" value="DUF7668"/>
</dbReference>
<proteinExistence type="predicted"/>
<reference evidence="2 3" key="1">
    <citation type="journal article" date="2010" name="Int. J. Syst. Evol. Microbiol.">
        <title>Reclassification of Herbaspirillum putei as a later heterotypic synonym of Herbaspirillum huttiense, with the description of H. huttiense subsp. huttiense subsp. nov. and H. huttiense subsp. putei subsp. nov., comb. nov., and description of Herbaspirillum aquaticum sp. nov.</title>
        <authorList>
            <person name="Dobritsa A.P."/>
            <person name="Reddy M.C."/>
            <person name="Samadpour M."/>
        </authorList>
    </citation>
    <scope>NUCLEOTIDE SEQUENCE [LARGE SCALE GENOMIC DNA]</scope>
    <source>
        <strain evidence="2 3">IEH 4430</strain>
    </source>
</reference>
<keyword evidence="3" id="KW-1185">Reference proteome</keyword>
<comment type="caution">
    <text evidence="2">The sequence shown here is derived from an EMBL/GenBank/DDBJ whole genome shotgun (WGS) entry which is preliminary data.</text>
</comment>
<name>A0A225SZI2_9BURK</name>
<protein>
    <recommendedName>
        <fullName evidence="1">DUF7668 domain-containing protein</fullName>
    </recommendedName>
</protein>
<dbReference type="Pfam" id="PF24705">
    <property type="entry name" value="DUF7668"/>
    <property type="match status" value="1"/>
</dbReference>
<dbReference type="EMBL" id="NJGV01000001">
    <property type="protein sequence ID" value="OWY36707.1"/>
    <property type="molecule type" value="Genomic_DNA"/>
</dbReference>
<accession>A0A225SZI2</accession>
<sequence>MNTFDQRLITLIRQLISWLVAGDYEAAQRRSRGIRLSADLMRDAVLRYGRTLVIPPDTAFAGIDAIEVRNAVSPTWSVRFDLWTAEEGRSDLSLECTLIDRGAGHIDLEIDNLHSL</sequence>
<dbReference type="RefSeq" id="WP_088753393.1">
    <property type="nucleotide sequence ID" value="NZ_NJGV01000001.1"/>
</dbReference>